<dbReference type="AlphaFoldDB" id="A0A7Z2YDF0"/>
<keyword evidence="1" id="KW-0812">Transmembrane</keyword>
<evidence type="ECO:0000256" key="1">
    <source>
        <dbReference type="SAM" id="Phobius"/>
    </source>
</evidence>
<gene>
    <name evidence="2" type="ORF">GT360_07275</name>
</gene>
<protein>
    <submittedName>
        <fullName evidence="2">Uncharacterized protein</fullName>
    </submittedName>
</protein>
<accession>A0A7Z2YDF0</accession>
<dbReference type="EMBL" id="CP047475">
    <property type="protein sequence ID" value="QIA63331.1"/>
    <property type="molecule type" value="Genomic_DNA"/>
</dbReference>
<dbReference type="RefSeq" id="WP_164648226.1">
    <property type="nucleotide sequence ID" value="NZ_CP047475.1"/>
</dbReference>
<keyword evidence="1" id="KW-1133">Transmembrane helix</keyword>
<reference evidence="2 3" key="1">
    <citation type="submission" date="2020-01" db="EMBL/GenBank/DDBJ databases">
        <title>Whole genome and functional gene identification of agarase of Vibrio HN897.</title>
        <authorList>
            <person name="Liu Y."/>
            <person name="Zhao Z."/>
        </authorList>
    </citation>
    <scope>NUCLEOTIDE SEQUENCE [LARGE SCALE GENOMIC DNA]</scope>
    <source>
        <strain evidence="2 3">HN897</strain>
    </source>
</reference>
<evidence type="ECO:0000313" key="3">
    <source>
        <dbReference type="Proteomes" id="UP000464262"/>
    </source>
</evidence>
<dbReference type="KEGG" id="vas:GT360_07275"/>
<evidence type="ECO:0000313" key="2">
    <source>
        <dbReference type="EMBL" id="QIA63331.1"/>
    </source>
</evidence>
<name>A0A7Z2YDF0_9VIBR</name>
<keyword evidence="3" id="KW-1185">Reference proteome</keyword>
<keyword evidence="1" id="KW-0472">Membrane</keyword>
<organism evidence="2 3">
    <name type="scientific">Vibrio astriarenae</name>
    <dbReference type="NCBI Taxonomy" id="1481923"/>
    <lineage>
        <taxon>Bacteria</taxon>
        <taxon>Pseudomonadati</taxon>
        <taxon>Pseudomonadota</taxon>
        <taxon>Gammaproteobacteria</taxon>
        <taxon>Vibrionales</taxon>
        <taxon>Vibrionaceae</taxon>
        <taxon>Vibrio</taxon>
    </lineage>
</organism>
<dbReference type="Proteomes" id="UP000464262">
    <property type="component" value="Chromosome 1"/>
</dbReference>
<feature type="transmembrane region" description="Helical" evidence="1">
    <location>
        <begin position="82"/>
        <end position="102"/>
    </location>
</feature>
<proteinExistence type="predicted"/>
<sequence>MPLYNELVQESSQLYDEVTKAVNSKYSWLSCQSHEYTKRLNRLNAFLDSLESTNITQRERDAIKHKAVIIDSSLQTMKYQRFVFFSLCLVGAAFVLAAVAFFRL</sequence>